<evidence type="ECO:0000313" key="1">
    <source>
        <dbReference type="EMBL" id="MFI1965913.1"/>
    </source>
</evidence>
<keyword evidence="2" id="KW-1185">Reference proteome</keyword>
<dbReference type="EMBL" id="JBIRWE010000006">
    <property type="protein sequence ID" value="MFI1965913.1"/>
    <property type="molecule type" value="Genomic_DNA"/>
</dbReference>
<name>A0ABW7UTW4_9ACTN</name>
<comment type="caution">
    <text evidence="1">The sequence shown here is derived from an EMBL/GenBank/DDBJ whole genome shotgun (WGS) entry which is preliminary data.</text>
</comment>
<accession>A0ABW7UTW4</accession>
<protein>
    <submittedName>
        <fullName evidence="1">Uncharacterized protein</fullName>
    </submittedName>
</protein>
<reference evidence="1 2" key="1">
    <citation type="submission" date="2024-10" db="EMBL/GenBank/DDBJ databases">
        <title>The Natural Products Discovery Center: Release of the First 8490 Sequenced Strains for Exploring Actinobacteria Biosynthetic Diversity.</title>
        <authorList>
            <person name="Kalkreuter E."/>
            <person name="Kautsar S.A."/>
            <person name="Yang D."/>
            <person name="Bader C.D."/>
            <person name="Teijaro C.N."/>
            <person name="Fluegel L."/>
            <person name="Davis C.M."/>
            <person name="Simpson J.R."/>
            <person name="Lauterbach L."/>
            <person name="Steele A.D."/>
            <person name="Gui C."/>
            <person name="Meng S."/>
            <person name="Li G."/>
            <person name="Viehrig K."/>
            <person name="Ye F."/>
            <person name="Su P."/>
            <person name="Kiefer A.F."/>
            <person name="Nichols A."/>
            <person name="Cepeda A.J."/>
            <person name="Yan W."/>
            <person name="Fan B."/>
            <person name="Jiang Y."/>
            <person name="Adhikari A."/>
            <person name="Zheng C.-J."/>
            <person name="Schuster L."/>
            <person name="Cowan T.M."/>
            <person name="Smanski M.J."/>
            <person name="Chevrette M.G."/>
            <person name="De Carvalho L.P.S."/>
            <person name="Shen B."/>
        </authorList>
    </citation>
    <scope>NUCLEOTIDE SEQUENCE [LARGE SCALE GENOMIC DNA]</scope>
    <source>
        <strain evidence="1 2">NPDC020327</strain>
    </source>
</reference>
<sequence>MLVAILAIAAETVALILYTVRRGRGANLPSLGDVDLRNLLFAALSAAAGYAVTRNQESEFSDLVGIVLLGCVLPTQAGAAVRRMVDQWTQADWLIACAGGLAVGSLNPNAAWPWS</sequence>
<evidence type="ECO:0000313" key="2">
    <source>
        <dbReference type="Proteomes" id="UP001611548"/>
    </source>
</evidence>
<dbReference type="Proteomes" id="UP001611548">
    <property type="component" value="Unassembled WGS sequence"/>
</dbReference>
<dbReference type="RefSeq" id="WP_055473309.1">
    <property type="nucleotide sequence ID" value="NZ_JBIRWE010000006.1"/>
</dbReference>
<gene>
    <name evidence="1" type="ORF">ACH429_17680</name>
</gene>
<proteinExistence type="predicted"/>
<organism evidence="1 2">
    <name type="scientific">Streptomyces pathocidini</name>
    <dbReference type="NCBI Taxonomy" id="1650571"/>
    <lineage>
        <taxon>Bacteria</taxon>
        <taxon>Bacillati</taxon>
        <taxon>Actinomycetota</taxon>
        <taxon>Actinomycetes</taxon>
        <taxon>Kitasatosporales</taxon>
        <taxon>Streptomycetaceae</taxon>
        <taxon>Streptomyces</taxon>
    </lineage>
</organism>